<keyword evidence="2" id="KW-1185">Reference proteome</keyword>
<reference evidence="1 2" key="1">
    <citation type="submission" date="2016-08" db="EMBL/GenBank/DDBJ databases">
        <title>A Parts List for Fungal Cellulosomes Revealed by Comparative Genomics.</title>
        <authorList>
            <consortium name="DOE Joint Genome Institute"/>
            <person name="Haitjema C.H."/>
            <person name="Gilmore S.P."/>
            <person name="Henske J.K."/>
            <person name="Solomon K.V."/>
            <person name="De Groot R."/>
            <person name="Kuo A."/>
            <person name="Mondo S.J."/>
            <person name="Salamov A.A."/>
            <person name="Labutti K."/>
            <person name="Zhao Z."/>
            <person name="Chiniquy J."/>
            <person name="Barry K."/>
            <person name="Brewer H.M."/>
            <person name="Purvine S.O."/>
            <person name="Wright A.T."/>
            <person name="Boxma B."/>
            <person name="Van Alen T."/>
            <person name="Hackstein J.H."/>
            <person name="Baker S.E."/>
            <person name="Grigoriev I.V."/>
            <person name="O'Malley M.A."/>
        </authorList>
    </citation>
    <scope>NUCLEOTIDE SEQUENCE [LARGE SCALE GENOMIC DNA]</scope>
    <source>
        <strain evidence="1 2">G1</strain>
    </source>
</reference>
<protein>
    <submittedName>
        <fullName evidence="1">Uncharacterized protein</fullName>
    </submittedName>
</protein>
<evidence type="ECO:0000313" key="1">
    <source>
        <dbReference type="EMBL" id="ORY46214.1"/>
    </source>
</evidence>
<dbReference type="EMBL" id="MCOG01000109">
    <property type="protein sequence ID" value="ORY46214.1"/>
    <property type="molecule type" value="Genomic_DNA"/>
</dbReference>
<name>A0A1Y2CHB1_9FUNG</name>
<comment type="caution">
    <text evidence="1">The sequence shown here is derived from an EMBL/GenBank/DDBJ whole genome shotgun (WGS) entry which is preliminary data.</text>
</comment>
<evidence type="ECO:0000313" key="2">
    <source>
        <dbReference type="Proteomes" id="UP000193920"/>
    </source>
</evidence>
<accession>A0A1Y2CHB1</accession>
<gene>
    <name evidence="1" type="ORF">LY90DRAFT_620513</name>
</gene>
<proteinExistence type="predicted"/>
<dbReference type="OrthoDB" id="2149497at2759"/>
<organism evidence="1 2">
    <name type="scientific">Neocallimastix californiae</name>
    <dbReference type="NCBI Taxonomy" id="1754190"/>
    <lineage>
        <taxon>Eukaryota</taxon>
        <taxon>Fungi</taxon>
        <taxon>Fungi incertae sedis</taxon>
        <taxon>Chytridiomycota</taxon>
        <taxon>Chytridiomycota incertae sedis</taxon>
        <taxon>Neocallimastigomycetes</taxon>
        <taxon>Neocallimastigales</taxon>
        <taxon>Neocallimastigaceae</taxon>
        <taxon>Neocallimastix</taxon>
    </lineage>
</organism>
<dbReference type="Proteomes" id="UP000193920">
    <property type="component" value="Unassembled WGS sequence"/>
</dbReference>
<dbReference type="AlphaFoldDB" id="A0A1Y2CHB1"/>
<sequence length="342" mass="41019">MFNNDSNNIDLKTKESQCHLKSVCLWDSNDFLKLLKFQKNNEKFYSTLLFNIYLSKENYYHLLTNYNFELEKNIYKISSIYSSCDIFNLLINKLLKQMNYSKKKENDQIFLKYTYLFNPNNIAKRAAANLIVKKYIENEDYEYILNFLKKENIDMEIIMNILLIEDNKVENFQLFILQKCLSEEWNKDEIKFFRTILSLSPWLIGELSKKYEIFFTFIFSNLLKELFLIFIKLTTNKEDRLKSIELKPIYDTNIFFENIDKKSKIKLEQIICLIKILRKIKKYQSLIDFHLEDFINTLYQYENTQSSSKNNNNSTTIITNASERSNNKIILISKFKAVLISK</sequence>